<dbReference type="Gene3D" id="3.20.20.105">
    <property type="entry name" value="Queuine tRNA-ribosyltransferase-like"/>
    <property type="match status" value="1"/>
</dbReference>
<evidence type="ECO:0000256" key="3">
    <source>
        <dbReference type="ARBA" id="ARBA00022723"/>
    </source>
</evidence>
<evidence type="ECO:0000256" key="5">
    <source>
        <dbReference type="HAMAP-Rule" id="MF_03043"/>
    </source>
</evidence>
<accession>A0A8H8R1Z2</accession>
<feature type="compositionally biased region" description="Basic and acidic residues" evidence="6">
    <location>
        <begin position="462"/>
        <end position="473"/>
    </location>
</feature>
<keyword evidence="8" id="KW-0808">Transferase</keyword>
<comment type="subcellular location">
    <subcellularLocation>
        <location evidence="5">Cytoplasm</location>
    </subcellularLocation>
</comment>
<feature type="region of interest" description="Disordered" evidence="6">
    <location>
        <begin position="454"/>
        <end position="473"/>
    </location>
</feature>
<evidence type="ECO:0000256" key="2">
    <source>
        <dbReference type="ARBA" id="ARBA00022694"/>
    </source>
</evidence>
<feature type="binding site" evidence="5">
    <location>
        <position position="343"/>
    </location>
    <ligand>
        <name>Zn(2+)</name>
        <dbReference type="ChEBI" id="CHEBI:29105"/>
    </ligand>
</feature>
<evidence type="ECO:0000313" key="9">
    <source>
        <dbReference type="Proteomes" id="UP000431533"/>
    </source>
</evidence>
<dbReference type="InterPro" id="IPR002616">
    <property type="entry name" value="tRNA_ribo_trans-like"/>
</dbReference>
<dbReference type="RefSeq" id="XP_031005676.1">
    <property type="nucleotide sequence ID" value="XM_031149814.1"/>
</dbReference>
<dbReference type="GeneID" id="41985058"/>
<reference evidence="8 9" key="1">
    <citation type="submission" date="2018-05" db="EMBL/GenBank/DDBJ databases">
        <title>Genome sequencing and assembly of the regulated plant pathogen Lachnellula willkommii and related sister species for the development of diagnostic species identification markers.</title>
        <authorList>
            <person name="Giroux E."/>
            <person name="Bilodeau G."/>
        </authorList>
    </citation>
    <scope>NUCLEOTIDE SEQUENCE [LARGE SCALE GENOMIC DNA]</scope>
    <source>
        <strain evidence="8 9">CBS 185.66</strain>
    </source>
</reference>
<keyword evidence="3 5" id="KW-0479">Metal-binding</keyword>
<evidence type="ECO:0000259" key="7">
    <source>
        <dbReference type="Pfam" id="PF01702"/>
    </source>
</evidence>
<comment type="subunit">
    <text evidence="5">Heterodimer of a catalytic subunit and an accessory subunit.</text>
</comment>
<evidence type="ECO:0000256" key="6">
    <source>
        <dbReference type="SAM" id="MobiDB-lite"/>
    </source>
</evidence>
<dbReference type="GO" id="GO:0008479">
    <property type="term" value="F:tRNA-guanosine(34) queuine transglycosylase activity"/>
    <property type="evidence" value="ECO:0007669"/>
    <property type="project" value="UniProtKB-UniRule"/>
</dbReference>
<feature type="region of interest" description="Disordered" evidence="6">
    <location>
        <begin position="410"/>
        <end position="433"/>
    </location>
</feature>
<feature type="binding site" evidence="5">
    <location>
        <position position="345"/>
    </location>
    <ligand>
        <name>Zn(2+)</name>
        <dbReference type="ChEBI" id="CHEBI:29105"/>
    </ligand>
</feature>
<evidence type="ECO:0000313" key="8">
    <source>
        <dbReference type="EMBL" id="TVY26888.1"/>
    </source>
</evidence>
<dbReference type="Pfam" id="PF01702">
    <property type="entry name" value="TGT"/>
    <property type="match status" value="1"/>
</dbReference>
<dbReference type="SUPFAM" id="SSF51713">
    <property type="entry name" value="tRNA-guanine transglycosylase"/>
    <property type="match status" value="1"/>
</dbReference>
<dbReference type="PANTHER" id="PTHR46064">
    <property type="entry name" value="QUEUINE TRNA-RIBOSYLTRANSFERASE ACCESSORY SUBUNIT 2"/>
    <property type="match status" value="1"/>
</dbReference>
<keyword evidence="2 5" id="KW-0819">tRNA processing</keyword>
<dbReference type="EMBL" id="QGMH01000059">
    <property type="protein sequence ID" value="TVY26888.1"/>
    <property type="molecule type" value="Genomic_DNA"/>
</dbReference>
<organism evidence="8 9">
    <name type="scientific">Lachnellula hyalina</name>
    <dbReference type="NCBI Taxonomy" id="1316788"/>
    <lineage>
        <taxon>Eukaryota</taxon>
        <taxon>Fungi</taxon>
        <taxon>Dikarya</taxon>
        <taxon>Ascomycota</taxon>
        <taxon>Pezizomycotina</taxon>
        <taxon>Leotiomycetes</taxon>
        <taxon>Helotiales</taxon>
        <taxon>Lachnaceae</taxon>
        <taxon>Lachnellula</taxon>
    </lineage>
</organism>
<dbReference type="InterPro" id="IPR050852">
    <property type="entry name" value="Queuine_tRNA-ribosyltrfase"/>
</dbReference>
<name>A0A8H8R1Z2_9HELO</name>
<dbReference type="InterPro" id="IPR036511">
    <property type="entry name" value="TGT-like_sf"/>
</dbReference>
<dbReference type="AlphaFoldDB" id="A0A8H8R1Z2"/>
<protein>
    <recommendedName>
        <fullName evidence="5">Queuine tRNA-ribosyltransferase accessory subunit 2</fullName>
    </recommendedName>
    <alternativeName>
        <fullName evidence="5">Queuine tRNA-ribosyltransferase domain-containing protein 1</fullName>
    </alternativeName>
</protein>
<dbReference type="Proteomes" id="UP000431533">
    <property type="component" value="Unassembled WGS sequence"/>
</dbReference>
<sequence length="473" mass="51208">MAESSGMATAVESLEEHKGLFFDIFGSFDASAVTPRLGRLRVKGRQELETPNFFAISSRGVVPHLTPDVISASTTIGGVHMALEDFIERATIGTPPIMNCPGSSPIHTFTALPRPLITLLAPRRTPAVSAPKGNSATAISIFPSTGFQVLSNKSYISYIAKLHPDIAISLADVPHGSIPGSKRVAKMGDRTQEWVTELLDSKNDEQAVFAPILPIDSLSQYEYLNQLVDELTDEISGLAFYDSNLLPDMPATTSFSRLPRLSLDEPSSPCQILRQVSLGMDIFTIPFIGFATEAGIALTFRFPRPVLDEPLVSDGVAGSVLPLGITMSSNAHAASLKPLSTACTCYTCANHHRGFVQHLLSADEMLSWTLLQIHNSHVVSEFFTSIRESIRSGNFVVHCDEFARAYESDLPEKSGQGPRVRGYHSKSEGPGELKRNKAAWGNLGNFEHGINGLIPTEPAGTLEDKGFDEKADT</sequence>
<dbReference type="GO" id="GO:0005737">
    <property type="term" value="C:cytoplasm"/>
    <property type="evidence" value="ECO:0007669"/>
    <property type="project" value="UniProtKB-SubCell"/>
</dbReference>
<comment type="similarity">
    <text evidence="5">Belongs to the queuine tRNA-ribosyltransferase family. QTRT2 subfamily.</text>
</comment>
<gene>
    <name evidence="8" type="ORF">LHYA1_G004860</name>
</gene>
<proteinExistence type="inferred from homology"/>
<dbReference type="GO" id="GO:0046872">
    <property type="term" value="F:metal ion binding"/>
    <property type="evidence" value="ECO:0007669"/>
    <property type="project" value="UniProtKB-KW"/>
</dbReference>
<feature type="binding site" evidence="5">
    <location>
        <position position="374"/>
    </location>
    <ligand>
        <name>Zn(2+)</name>
        <dbReference type="ChEBI" id="CHEBI:29105"/>
    </ligand>
</feature>
<evidence type="ECO:0000256" key="4">
    <source>
        <dbReference type="ARBA" id="ARBA00022833"/>
    </source>
</evidence>
<dbReference type="NCBIfam" id="TIGR00449">
    <property type="entry name" value="tgt_general"/>
    <property type="match status" value="1"/>
</dbReference>
<feature type="binding site" evidence="5">
    <location>
        <position position="348"/>
    </location>
    <ligand>
        <name>Zn(2+)</name>
        <dbReference type="ChEBI" id="CHEBI:29105"/>
    </ligand>
</feature>
<dbReference type="OrthoDB" id="27601at2759"/>
<evidence type="ECO:0000256" key="1">
    <source>
        <dbReference type="ARBA" id="ARBA00022490"/>
    </source>
</evidence>
<keyword evidence="1 5" id="KW-0963">Cytoplasm</keyword>
<keyword evidence="4 5" id="KW-0862">Zinc</keyword>
<dbReference type="HAMAP" id="MF_03043">
    <property type="entry name" value="QTRT2"/>
    <property type="match status" value="1"/>
</dbReference>
<comment type="function">
    <text evidence="5">Non-catalytic subunit of the queuine tRNA-ribosyltransferase (TGT) that catalyzes the base-exchange of a guanine (G) residue with queuine (Q) at position 34 (anticodon wobble position) in tRNAs with GU(N) anticodons (tRNA-Asp, -Asn, -His and -Tyr), resulting in the hypermodified nucleoside queuosine (7-(((4,5-cis-dihydroxy-2-cyclopenten-1-yl)amino)methyl)-7-deazaguanosine).</text>
</comment>
<comment type="caution">
    <text evidence="8">The sequence shown here is derived from an EMBL/GenBank/DDBJ whole genome shotgun (WGS) entry which is preliminary data.</text>
</comment>
<feature type="domain" description="tRNA-guanine(15) transglycosylase-like" evidence="7">
    <location>
        <begin position="35"/>
        <end position="407"/>
    </location>
</feature>
<comment type="cofactor">
    <cofactor evidence="5">
        <name>Zn(2+)</name>
        <dbReference type="ChEBI" id="CHEBI:29105"/>
    </cofactor>
    <text evidence="5">Binds 1 zinc ion per subunit.</text>
</comment>
<dbReference type="GO" id="GO:0006400">
    <property type="term" value="P:tRNA modification"/>
    <property type="evidence" value="ECO:0007669"/>
    <property type="project" value="InterPro"/>
</dbReference>
<dbReference type="PANTHER" id="PTHR46064:SF1">
    <property type="entry name" value="QUEUINE TRNA-RIBOSYLTRANSFERASE ACCESSORY SUBUNIT 2"/>
    <property type="match status" value="1"/>
</dbReference>
<keyword evidence="9" id="KW-1185">Reference proteome</keyword>
<dbReference type="InterPro" id="IPR028592">
    <property type="entry name" value="QTRTD1"/>
</dbReference>